<name>A0ABR4WYS7_9ACTN</name>
<dbReference type="Proteomes" id="UP000029737">
    <property type="component" value="Unassembled WGS sequence"/>
</dbReference>
<gene>
    <name evidence="1" type="ORF">IL38_24105</name>
</gene>
<evidence type="ECO:0000313" key="2">
    <source>
        <dbReference type="Proteomes" id="UP000029737"/>
    </source>
</evidence>
<dbReference type="RefSeq" id="WP_043578931.1">
    <property type="nucleotide sequence ID" value="NZ_KN214181.1"/>
</dbReference>
<keyword evidence="2" id="KW-1185">Reference proteome</keyword>
<evidence type="ECO:0000313" key="1">
    <source>
        <dbReference type="EMBL" id="KGI79383.1"/>
    </source>
</evidence>
<accession>A0ABR4WYS7</accession>
<proteinExistence type="predicted"/>
<protein>
    <submittedName>
        <fullName evidence="1">Uncharacterized protein</fullName>
    </submittedName>
</protein>
<organism evidence="1 2">
    <name type="scientific">Actinopolyspora erythraea</name>
    <dbReference type="NCBI Taxonomy" id="414996"/>
    <lineage>
        <taxon>Bacteria</taxon>
        <taxon>Bacillati</taxon>
        <taxon>Actinomycetota</taxon>
        <taxon>Actinomycetes</taxon>
        <taxon>Actinopolysporales</taxon>
        <taxon>Actinopolysporaceae</taxon>
        <taxon>Actinopolyspora</taxon>
    </lineage>
</organism>
<sequence>MGEETTQPIIDRLIAPVMLELRDCLCRELARTVAGPVCRCYLDHGPNPPIMDGCQCECWGTSESGEPWHGNGDGWVRLVKTDPDTGQGARSPLGAAGAAACPLGWVATLEIGAYRCVELPEDGAPPSGDTLTAMSLMLASDRAAMERTLACCDALAEASAESSGYLPARQGGCGGGTIQLRIPFTIGDPCAEPELPWETAWSISG</sequence>
<comment type="caution">
    <text evidence="1">The sequence shown here is derived from an EMBL/GenBank/DDBJ whole genome shotgun (WGS) entry which is preliminary data.</text>
</comment>
<reference evidence="1 2" key="1">
    <citation type="journal article" date="2014" name="PLoS ONE">
        <title>Identification and Characterization of a New Erythromycin Biosynthetic Gene Cluster in Actinopolyspora erythraea YIM90600, a Novel Erythronolide-Producing Halophilic Actinomycete Isolated from Salt Field.</title>
        <authorList>
            <person name="Chen D."/>
            <person name="Feng J."/>
            <person name="Huang L."/>
            <person name="Zhang Q."/>
            <person name="Wu J."/>
            <person name="Zhu X."/>
            <person name="Duan Y."/>
            <person name="Xu Z."/>
        </authorList>
    </citation>
    <scope>NUCLEOTIDE SEQUENCE [LARGE SCALE GENOMIC DNA]</scope>
    <source>
        <strain evidence="1 2">YIM90600</strain>
    </source>
</reference>
<dbReference type="EMBL" id="JPMV01000046">
    <property type="protein sequence ID" value="KGI79383.1"/>
    <property type="molecule type" value="Genomic_DNA"/>
</dbReference>